<dbReference type="RefSeq" id="WP_013451729.1">
    <property type="nucleotide sequence ID" value="NC_014758.1"/>
</dbReference>
<dbReference type="STRING" id="768670.Calni_1610"/>
<keyword evidence="3" id="KW-0694">RNA-binding</keyword>
<dbReference type="eggNOG" id="COG1567">
    <property type="taxonomic scope" value="Bacteria"/>
</dbReference>
<protein>
    <recommendedName>
        <fullName evidence="2">CRISPR system Cms protein Csm4</fullName>
    </recommendedName>
</protein>
<gene>
    <name evidence="5" type="ordered locus">Calni_1610</name>
</gene>
<dbReference type="HOGENOM" id="CLU_076034_0_0_0"/>
<dbReference type="OrthoDB" id="9790529at2"/>
<dbReference type="AlphaFoldDB" id="E4TFE5"/>
<evidence type="ECO:0000313" key="6">
    <source>
        <dbReference type="Proteomes" id="UP000007039"/>
    </source>
</evidence>
<keyword evidence="4" id="KW-0051">Antiviral defense</keyword>
<dbReference type="KEGG" id="cni:Calni_1610"/>
<evidence type="ECO:0000313" key="5">
    <source>
        <dbReference type="EMBL" id="ADR19518.1"/>
    </source>
</evidence>
<comment type="similarity">
    <text evidence="1">Belongs to the CRISPR-associated Csm4 family.</text>
</comment>
<keyword evidence="6" id="KW-1185">Reference proteome</keyword>
<dbReference type="InterPro" id="IPR005510">
    <property type="entry name" value="Csm4"/>
</dbReference>
<accession>E4TFE5</accession>
<proteinExistence type="inferred from homology"/>
<dbReference type="EMBL" id="CP002347">
    <property type="protein sequence ID" value="ADR19518.1"/>
    <property type="molecule type" value="Genomic_DNA"/>
</dbReference>
<reference key="1">
    <citation type="submission" date="2010-11" db="EMBL/GenBank/DDBJ databases">
        <title>The complete genome of chromosome of Calditerrivibrio nitroreducens DSM 19672.</title>
        <authorList>
            <consortium name="US DOE Joint Genome Institute (JGI-PGF)"/>
            <person name="Lucas S."/>
            <person name="Copeland A."/>
            <person name="Lapidus A."/>
            <person name="Bruce D."/>
            <person name="Goodwin L."/>
            <person name="Pitluck S."/>
            <person name="Kyrpides N."/>
            <person name="Mavromatis K."/>
            <person name="Ivanova N."/>
            <person name="Mikhailova N."/>
            <person name="Zeytun A."/>
            <person name="Brettin T."/>
            <person name="Detter J.C."/>
            <person name="Tapia R."/>
            <person name="Han C."/>
            <person name="Land M."/>
            <person name="Hauser L."/>
            <person name="Markowitz V."/>
            <person name="Cheng J.-F."/>
            <person name="Hugenholtz P."/>
            <person name="Woyke T."/>
            <person name="Wu D."/>
            <person name="Spring S."/>
            <person name="Schroeder M."/>
            <person name="Brambilla E."/>
            <person name="Klenk H.-P."/>
            <person name="Eisen J.A."/>
        </authorList>
    </citation>
    <scope>NUCLEOTIDE SEQUENCE [LARGE SCALE GENOMIC DNA]</scope>
    <source>
        <strain>DSM 19672</strain>
    </source>
</reference>
<dbReference type="GO" id="GO:0051607">
    <property type="term" value="P:defense response to virus"/>
    <property type="evidence" value="ECO:0007669"/>
    <property type="project" value="UniProtKB-KW"/>
</dbReference>
<dbReference type="GO" id="GO:0003723">
    <property type="term" value="F:RNA binding"/>
    <property type="evidence" value="ECO:0007669"/>
    <property type="project" value="UniProtKB-KW"/>
</dbReference>
<dbReference type="Proteomes" id="UP000007039">
    <property type="component" value="Chromosome"/>
</dbReference>
<evidence type="ECO:0000256" key="2">
    <source>
        <dbReference type="ARBA" id="ARBA00016109"/>
    </source>
</evidence>
<reference evidence="5 6" key="2">
    <citation type="journal article" date="2011" name="Stand. Genomic Sci.">
        <title>Complete genome sequence of Calditerrivibrio nitroreducens type strain (Yu37-1).</title>
        <authorList>
            <person name="Pitluck S."/>
            <person name="Sikorski J."/>
            <person name="Zeytun A."/>
            <person name="Lapidus A."/>
            <person name="Nolan M."/>
            <person name="Lucas S."/>
            <person name="Hammon N."/>
            <person name="Deshpande S."/>
            <person name="Cheng J.F."/>
            <person name="Tapia R."/>
            <person name="Han C."/>
            <person name="Goodwin L."/>
            <person name="Liolios K."/>
            <person name="Pagani I."/>
            <person name="Ivanova N."/>
            <person name="Mavromatis K."/>
            <person name="Pati A."/>
            <person name="Chen A."/>
            <person name="Palaniappan K."/>
            <person name="Hauser L."/>
            <person name="Chang Y.J."/>
            <person name="Jeffries C.D."/>
            <person name="Detter J.C."/>
            <person name="Brambilla E."/>
            <person name="Djao O.D."/>
            <person name="Rohde M."/>
            <person name="Spring S."/>
            <person name="Goker M."/>
            <person name="Woyke T."/>
            <person name="Bristow J."/>
            <person name="Eisen J.A."/>
            <person name="Markowitz V."/>
            <person name="Hugenholtz P."/>
            <person name="Kyrpides N.C."/>
            <person name="Klenk H.P."/>
            <person name="Land M."/>
        </authorList>
    </citation>
    <scope>NUCLEOTIDE SEQUENCE [LARGE SCALE GENOMIC DNA]</scope>
    <source>
        <strain evidence="6">DSM 19672 / NBRC 101217 / Yu37-1</strain>
    </source>
</reference>
<name>E4TFE5_CALNY</name>
<evidence type="ECO:0000256" key="3">
    <source>
        <dbReference type="ARBA" id="ARBA00022884"/>
    </source>
</evidence>
<organism evidence="5 6">
    <name type="scientific">Calditerrivibrio nitroreducens (strain DSM 19672 / NBRC 101217 / Yu37-1)</name>
    <dbReference type="NCBI Taxonomy" id="768670"/>
    <lineage>
        <taxon>Bacteria</taxon>
        <taxon>Pseudomonadati</taxon>
        <taxon>Deferribacterota</taxon>
        <taxon>Deferribacteres</taxon>
        <taxon>Deferribacterales</taxon>
        <taxon>Calditerrivibrionaceae</taxon>
    </lineage>
</organism>
<sequence>MEYYKIRLKPKSSFGTLPMSDTIFGQMVWTLRRMGFDVDKMLENYLEEPFLVVSDFLLDDCGIVPKIPARYSVGKSKEDKLDMLLNRKSLKQKGYIPISTIIKEPTLTREKIVDKSRSIGNQHYQTSDVVRCSTNRLTSTTGDGFSPYTVIEHFYNGIDFSFYFFCSDDLKEYVLKALEIIGEIGFGKDASVGKGKFDVIVGSCEKVSVEKERANAVYTLSNCYLQGIDARNAYYEPFTRFGKHGDILAITGNPFKNPVVMARQGALIVFGEQLPSKCYIGKGIKSLSFHQETVMQGYSLYIPVYLEEDL</sequence>
<evidence type="ECO:0000256" key="1">
    <source>
        <dbReference type="ARBA" id="ARBA00005772"/>
    </source>
</evidence>
<evidence type="ECO:0000256" key="4">
    <source>
        <dbReference type="ARBA" id="ARBA00023118"/>
    </source>
</evidence>
<dbReference type="NCBIfam" id="TIGR01903">
    <property type="entry name" value="cas5_csm4"/>
    <property type="match status" value="1"/>
</dbReference>